<evidence type="ECO:0000256" key="5">
    <source>
        <dbReference type="ARBA" id="ARBA00023004"/>
    </source>
</evidence>
<dbReference type="AlphaFoldDB" id="A0A4Y1VHJ4"/>
<dbReference type="Proteomes" id="UP000320533">
    <property type="component" value="Chromosome"/>
</dbReference>
<feature type="transmembrane region" description="Helical" evidence="7">
    <location>
        <begin position="38"/>
        <end position="58"/>
    </location>
</feature>
<organism evidence="9 10">
    <name type="scientific">Bacteroides uniformis</name>
    <dbReference type="NCBI Taxonomy" id="820"/>
    <lineage>
        <taxon>Bacteria</taxon>
        <taxon>Pseudomonadati</taxon>
        <taxon>Bacteroidota</taxon>
        <taxon>Bacteroidia</taxon>
        <taxon>Bacteroidales</taxon>
        <taxon>Bacteroidaceae</taxon>
        <taxon>Bacteroides</taxon>
    </lineage>
</organism>
<evidence type="ECO:0000256" key="4">
    <source>
        <dbReference type="ARBA" id="ARBA00022982"/>
    </source>
</evidence>
<dbReference type="EMBL" id="AP019724">
    <property type="protein sequence ID" value="BBK88393.1"/>
    <property type="molecule type" value="Genomic_DNA"/>
</dbReference>
<feature type="transmembrane region" description="Helical" evidence="7">
    <location>
        <begin position="103"/>
        <end position="128"/>
    </location>
</feature>
<evidence type="ECO:0000313" key="9">
    <source>
        <dbReference type="EMBL" id="BBK88393.1"/>
    </source>
</evidence>
<keyword evidence="1" id="KW-0813">Transport</keyword>
<feature type="transmembrane region" description="Helical" evidence="7">
    <location>
        <begin position="7"/>
        <end position="32"/>
    </location>
</feature>
<feature type="domain" description="4Fe-4S ferredoxin-type" evidence="8">
    <location>
        <begin position="52"/>
        <end position="88"/>
    </location>
</feature>
<evidence type="ECO:0000313" key="10">
    <source>
        <dbReference type="Proteomes" id="UP000320533"/>
    </source>
</evidence>
<reference evidence="9 10" key="1">
    <citation type="submission" date="2019-06" db="EMBL/GenBank/DDBJ databases">
        <title>Complete genome sequence of Bacteroides uniformis NBRC 113350.</title>
        <authorList>
            <person name="Miura T."/>
            <person name="Furukawa M."/>
            <person name="Shimamura M."/>
            <person name="Ohyama Y."/>
            <person name="Yamazoe A."/>
            <person name="Kawasaki H."/>
        </authorList>
    </citation>
    <scope>NUCLEOTIDE SEQUENCE [LARGE SCALE GENOMIC DNA]</scope>
    <source>
        <strain evidence="9 10">NBRC 113350</strain>
    </source>
</reference>
<evidence type="ECO:0000256" key="2">
    <source>
        <dbReference type="ARBA" id="ARBA00022485"/>
    </source>
</evidence>
<dbReference type="PANTHER" id="PTHR30176:SF3">
    <property type="entry name" value="FERREDOXIN-TYPE PROTEIN NAPH"/>
    <property type="match status" value="1"/>
</dbReference>
<keyword evidence="7" id="KW-1133">Transmembrane helix</keyword>
<dbReference type="GO" id="GO:0005886">
    <property type="term" value="C:plasma membrane"/>
    <property type="evidence" value="ECO:0007669"/>
    <property type="project" value="TreeGrafter"/>
</dbReference>
<dbReference type="GO" id="GO:0046872">
    <property type="term" value="F:metal ion binding"/>
    <property type="evidence" value="ECO:0007669"/>
    <property type="project" value="UniProtKB-KW"/>
</dbReference>
<keyword evidence="5" id="KW-0408">Iron</keyword>
<dbReference type="InterPro" id="IPR051684">
    <property type="entry name" value="Electron_Trans/Redox"/>
</dbReference>
<accession>A0A4Y1VHJ4</accession>
<evidence type="ECO:0000256" key="6">
    <source>
        <dbReference type="ARBA" id="ARBA00023014"/>
    </source>
</evidence>
<evidence type="ECO:0000256" key="3">
    <source>
        <dbReference type="ARBA" id="ARBA00022723"/>
    </source>
</evidence>
<keyword evidence="4" id="KW-0249">Electron transport</keyword>
<evidence type="ECO:0000259" key="8">
    <source>
        <dbReference type="Pfam" id="PF12801"/>
    </source>
</evidence>
<keyword evidence="7" id="KW-0812">Transmembrane</keyword>
<dbReference type="KEGG" id="bun:Bun01g_27630"/>
<dbReference type="GO" id="GO:0051539">
    <property type="term" value="F:4 iron, 4 sulfur cluster binding"/>
    <property type="evidence" value="ECO:0007669"/>
    <property type="project" value="UniProtKB-KW"/>
</dbReference>
<dbReference type="Pfam" id="PF12801">
    <property type="entry name" value="Fer4_5"/>
    <property type="match status" value="1"/>
</dbReference>
<keyword evidence="2" id="KW-0004">4Fe-4S</keyword>
<protein>
    <recommendedName>
        <fullName evidence="8">4Fe-4S ferredoxin-type domain-containing protein</fullName>
    </recommendedName>
</protein>
<sequence length="148" mass="16490">MLRKIRLTFAMICFVLITLLFLDFTGTLHGWFGWLAKIQFLPAVLALNVGVILFLVILTLVCGRIYCSVICPLGVFQDILAWLGRQPKKRRKLPYSYSPALSWLRYGVLGVFIIALIAGIGSLAALLAPYSAYGRIANNLFQPILNNS</sequence>
<dbReference type="PANTHER" id="PTHR30176">
    <property type="entry name" value="FERREDOXIN-TYPE PROTEIN NAPH"/>
    <property type="match status" value="1"/>
</dbReference>
<keyword evidence="3" id="KW-0479">Metal-binding</keyword>
<name>A0A4Y1VHJ4_BACUN</name>
<keyword evidence="7" id="KW-0472">Membrane</keyword>
<gene>
    <name evidence="9" type="ORF">Bun01g_27630</name>
</gene>
<proteinExistence type="predicted"/>
<evidence type="ECO:0000256" key="1">
    <source>
        <dbReference type="ARBA" id="ARBA00022448"/>
    </source>
</evidence>
<dbReference type="InterPro" id="IPR017896">
    <property type="entry name" value="4Fe4S_Fe-S-bd"/>
</dbReference>
<evidence type="ECO:0000256" key="7">
    <source>
        <dbReference type="SAM" id="Phobius"/>
    </source>
</evidence>
<keyword evidence="6" id="KW-0411">Iron-sulfur</keyword>